<evidence type="ECO:0000313" key="4">
    <source>
        <dbReference type="Proteomes" id="UP000054383"/>
    </source>
</evidence>
<accession>A0A0U1M3X7</accession>
<keyword evidence="2" id="KW-0812">Transmembrane</keyword>
<sequence length="341" mass="37246">MLSTVIQTFFVLPALLLVSIPLALSASITMLLSFAALFVRAFIVYIELAGALLINFFLFPAHSPTSGSFLAFSEVNTPAGSPSKSRHHHPHRHYNHHRPTHDVKSWGDGFSGSKEVDYFFSHHSYHGPPLTPSREPFFNFISGDAERDFEGVGGWRTPLPSRKRDPNSSSPPGSYSASEEGLLDDEQAWLSLNKRLELPSRQLNFVPPSALPPSQPTMTTTDTTDTTGPKRPRYHKRSITTSSLTMQGASSSSNMPAFSEEQGSDIPTTTTTRLQTSKSSAGLESLLPPSKQPHSPLSVFDHPFLMTTSGSKMAHYPSFVRRRSSASSSSQTRSLAGLGLS</sequence>
<dbReference type="Proteomes" id="UP000054383">
    <property type="component" value="Unassembled WGS sequence"/>
</dbReference>
<feature type="compositionally biased region" description="Low complexity" evidence="1">
    <location>
        <begin position="167"/>
        <end position="178"/>
    </location>
</feature>
<feature type="transmembrane region" description="Helical" evidence="2">
    <location>
        <begin position="35"/>
        <end position="59"/>
    </location>
</feature>
<keyword evidence="2" id="KW-1133">Transmembrane helix</keyword>
<dbReference type="OrthoDB" id="4227298at2759"/>
<evidence type="ECO:0000313" key="3">
    <source>
        <dbReference type="EMBL" id="CRG90267.1"/>
    </source>
</evidence>
<name>A0A0U1M3X7_TALIS</name>
<feature type="compositionally biased region" description="Low complexity" evidence="1">
    <location>
        <begin position="217"/>
        <end position="227"/>
    </location>
</feature>
<feature type="region of interest" description="Disordered" evidence="1">
    <location>
        <begin position="320"/>
        <end position="341"/>
    </location>
</feature>
<feature type="region of interest" description="Disordered" evidence="1">
    <location>
        <begin position="204"/>
        <end position="298"/>
    </location>
</feature>
<dbReference type="AlphaFoldDB" id="A0A0U1M3X7"/>
<protein>
    <submittedName>
        <fullName evidence="3">Uncharacterized protein</fullName>
    </submittedName>
</protein>
<organism evidence="3 4">
    <name type="scientific">Talaromyces islandicus</name>
    <name type="common">Penicillium islandicum</name>
    <dbReference type="NCBI Taxonomy" id="28573"/>
    <lineage>
        <taxon>Eukaryota</taxon>
        <taxon>Fungi</taxon>
        <taxon>Dikarya</taxon>
        <taxon>Ascomycota</taxon>
        <taxon>Pezizomycotina</taxon>
        <taxon>Eurotiomycetes</taxon>
        <taxon>Eurotiomycetidae</taxon>
        <taxon>Eurotiales</taxon>
        <taxon>Trichocomaceae</taxon>
        <taxon>Talaromyces</taxon>
        <taxon>Talaromyces sect. Islandici</taxon>
    </lineage>
</organism>
<keyword evidence="2" id="KW-0472">Membrane</keyword>
<dbReference type="OMA" id="IEMGMAF"/>
<dbReference type="EMBL" id="CVMT01000007">
    <property type="protein sequence ID" value="CRG90267.1"/>
    <property type="molecule type" value="Genomic_DNA"/>
</dbReference>
<feature type="region of interest" description="Disordered" evidence="1">
    <location>
        <begin position="80"/>
        <end position="100"/>
    </location>
</feature>
<evidence type="ECO:0000256" key="1">
    <source>
        <dbReference type="SAM" id="MobiDB-lite"/>
    </source>
</evidence>
<feature type="compositionally biased region" description="Polar residues" evidence="1">
    <location>
        <begin position="239"/>
        <end position="256"/>
    </location>
</feature>
<reference evidence="3 4" key="1">
    <citation type="submission" date="2015-04" db="EMBL/GenBank/DDBJ databases">
        <authorList>
            <person name="Syromyatnikov M.Y."/>
            <person name="Popov V.N."/>
        </authorList>
    </citation>
    <scope>NUCLEOTIDE SEQUENCE [LARGE SCALE GENOMIC DNA]</scope>
    <source>
        <strain evidence="3">WF-38-12</strain>
    </source>
</reference>
<proteinExistence type="predicted"/>
<feature type="compositionally biased region" description="Basic residues" evidence="1">
    <location>
        <begin position="84"/>
        <end position="99"/>
    </location>
</feature>
<gene>
    <name evidence="3" type="ORF">PISL3812_07310</name>
</gene>
<feature type="compositionally biased region" description="Low complexity" evidence="1">
    <location>
        <begin position="325"/>
        <end position="334"/>
    </location>
</feature>
<feature type="compositionally biased region" description="Polar residues" evidence="1">
    <location>
        <begin position="273"/>
        <end position="282"/>
    </location>
</feature>
<keyword evidence="4" id="KW-1185">Reference proteome</keyword>
<feature type="region of interest" description="Disordered" evidence="1">
    <location>
        <begin position="151"/>
        <end position="180"/>
    </location>
</feature>
<evidence type="ECO:0000256" key="2">
    <source>
        <dbReference type="SAM" id="Phobius"/>
    </source>
</evidence>